<evidence type="ECO:0000313" key="8">
    <source>
        <dbReference type="EMBL" id="HEH83603.1"/>
    </source>
</evidence>
<dbReference type="AlphaFoldDB" id="A0A7C2FT22"/>
<comment type="similarity">
    <text evidence="2">Belongs to the class-V pyridoxal-phosphate-dependent aminotransferase family. Csd subfamily.</text>
</comment>
<feature type="domain" description="Aminotransferase class V" evidence="7">
    <location>
        <begin position="20"/>
        <end position="389"/>
    </location>
</feature>
<dbReference type="Gene3D" id="3.90.1150.10">
    <property type="entry name" value="Aspartate Aminotransferase, domain 1"/>
    <property type="match status" value="1"/>
</dbReference>
<keyword evidence="4" id="KW-0808">Transferase</keyword>
<evidence type="ECO:0000256" key="4">
    <source>
        <dbReference type="ARBA" id="ARBA00022679"/>
    </source>
</evidence>
<comment type="caution">
    <text evidence="8">The sequence shown here is derived from an EMBL/GenBank/DDBJ whole genome shotgun (WGS) entry which is preliminary data.</text>
</comment>
<dbReference type="EMBL" id="DSKL01000450">
    <property type="protein sequence ID" value="HEH83603.1"/>
    <property type="molecule type" value="Genomic_DNA"/>
</dbReference>
<dbReference type="InterPro" id="IPR010970">
    <property type="entry name" value="Cys_dSase_SufS"/>
</dbReference>
<evidence type="ECO:0000256" key="5">
    <source>
        <dbReference type="ARBA" id="ARBA00022898"/>
    </source>
</evidence>
<dbReference type="InterPro" id="IPR000192">
    <property type="entry name" value="Aminotrans_V_dom"/>
</dbReference>
<evidence type="ECO:0000256" key="3">
    <source>
        <dbReference type="ARBA" id="ARBA00012239"/>
    </source>
</evidence>
<dbReference type="Gene3D" id="3.40.640.10">
    <property type="entry name" value="Type I PLP-dependent aspartate aminotransferase-like (Major domain)"/>
    <property type="match status" value="1"/>
</dbReference>
<dbReference type="PANTHER" id="PTHR43586">
    <property type="entry name" value="CYSTEINE DESULFURASE"/>
    <property type="match status" value="1"/>
</dbReference>
<evidence type="ECO:0000256" key="1">
    <source>
        <dbReference type="ARBA" id="ARBA00001933"/>
    </source>
</evidence>
<evidence type="ECO:0000256" key="6">
    <source>
        <dbReference type="ARBA" id="ARBA00050776"/>
    </source>
</evidence>
<dbReference type="NCBIfam" id="TIGR01979">
    <property type="entry name" value="sufS"/>
    <property type="match status" value="1"/>
</dbReference>
<evidence type="ECO:0000259" key="7">
    <source>
        <dbReference type="Pfam" id="PF00266"/>
    </source>
</evidence>
<gene>
    <name evidence="8" type="ORF">ENP73_11865</name>
</gene>
<dbReference type="GO" id="GO:0006534">
    <property type="term" value="P:cysteine metabolic process"/>
    <property type="evidence" value="ECO:0007669"/>
    <property type="project" value="InterPro"/>
</dbReference>
<proteinExistence type="inferred from homology"/>
<dbReference type="CDD" id="cd06453">
    <property type="entry name" value="SufS_like"/>
    <property type="match status" value="1"/>
</dbReference>
<dbReference type="Pfam" id="PF00266">
    <property type="entry name" value="Aminotran_5"/>
    <property type="match status" value="1"/>
</dbReference>
<comment type="cofactor">
    <cofactor evidence="1">
        <name>pyridoxal 5'-phosphate</name>
        <dbReference type="ChEBI" id="CHEBI:597326"/>
    </cofactor>
</comment>
<dbReference type="PANTHER" id="PTHR43586:SF8">
    <property type="entry name" value="CYSTEINE DESULFURASE 1, CHLOROPLASTIC"/>
    <property type="match status" value="1"/>
</dbReference>
<comment type="catalytic activity">
    <reaction evidence="6">
        <text>(sulfur carrier)-H + L-cysteine = (sulfur carrier)-SH + L-alanine</text>
        <dbReference type="Rhea" id="RHEA:43892"/>
        <dbReference type="Rhea" id="RHEA-COMP:14737"/>
        <dbReference type="Rhea" id="RHEA-COMP:14739"/>
        <dbReference type="ChEBI" id="CHEBI:29917"/>
        <dbReference type="ChEBI" id="CHEBI:35235"/>
        <dbReference type="ChEBI" id="CHEBI:57972"/>
        <dbReference type="ChEBI" id="CHEBI:64428"/>
        <dbReference type="EC" id="2.8.1.7"/>
    </reaction>
</comment>
<name>A0A7C2FT22_9DEIN</name>
<protein>
    <recommendedName>
        <fullName evidence="3">cysteine desulfurase</fullName>
        <ecNumber evidence="3">2.8.1.7</ecNumber>
    </recommendedName>
</protein>
<dbReference type="InterPro" id="IPR015422">
    <property type="entry name" value="PyrdxlP-dep_Trfase_small"/>
</dbReference>
<sequence>MDLSSLREDFPLIAQHPGLVYLDSAATSQKPQKVIEALRRYYEELNANVHRGAYHLSVAATEAYEEARRRLARFLKAEPKEIVFVRNTTEAMNLVAYAWGLRNLKAGDEVLVTEMEHHAGLVPWHLVAGLTGAKVRAIPLTEEGRLDLSALEGLLTERTKVVSLVHMSNVLGTINPVAEIAKRAKEAGALVVVDGAQSAPHLPVDVKALGADFFALSGHKMLGPTGAGVLWGRYEVLEGMGPFLGGGEMIREVHVDRSTYAPPPQRFEAGTPPIAEAIALGEAACYLMEVGMERVFAHDRALLDYALKRLEEVPNLRVYGPKGPDRGGVIPFTLGRLHAHDLATFLDQEGIAVRAGHHCAQPLHRKLGVAATARASFYLYNTKEEVDRFVEALLKVHAKYRAWL</sequence>
<dbReference type="InterPro" id="IPR015424">
    <property type="entry name" value="PyrdxlP-dep_Trfase"/>
</dbReference>
<dbReference type="GO" id="GO:0030170">
    <property type="term" value="F:pyridoxal phosphate binding"/>
    <property type="evidence" value="ECO:0007669"/>
    <property type="project" value="InterPro"/>
</dbReference>
<keyword evidence="5" id="KW-0663">Pyridoxal phosphate</keyword>
<dbReference type="InterPro" id="IPR015421">
    <property type="entry name" value="PyrdxlP-dep_Trfase_major"/>
</dbReference>
<organism evidence="8">
    <name type="scientific">Thermus islandicus</name>
    <dbReference type="NCBI Taxonomy" id="540988"/>
    <lineage>
        <taxon>Bacteria</taxon>
        <taxon>Thermotogati</taxon>
        <taxon>Deinococcota</taxon>
        <taxon>Deinococci</taxon>
        <taxon>Thermales</taxon>
        <taxon>Thermaceae</taxon>
        <taxon>Thermus</taxon>
    </lineage>
</organism>
<dbReference type="EC" id="2.8.1.7" evidence="3"/>
<reference evidence="8" key="1">
    <citation type="journal article" date="2020" name="mSystems">
        <title>Genome- and Community-Level Interaction Insights into Carbon Utilization and Element Cycling Functions of Hydrothermarchaeota in Hydrothermal Sediment.</title>
        <authorList>
            <person name="Zhou Z."/>
            <person name="Liu Y."/>
            <person name="Xu W."/>
            <person name="Pan J."/>
            <person name="Luo Z.H."/>
            <person name="Li M."/>
        </authorList>
    </citation>
    <scope>NUCLEOTIDE SEQUENCE [LARGE SCALE GENOMIC DNA]</scope>
    <source>
        <strain evidence="8">SpSt-246</strain>
    </source>
</reference>
<dbReference type="SUPFAM" id="SSF53383">
    <property type="entry name" value="PLP-dependent transferases"/>
    <property type="match status" value="1"/>
</dbReference>
<accession>A0A7C2FT22</accession>
<dbReference type="GO" id="GO:0031071">
    <property type="term" value="F:cysteine desulfurase activity"/>
    <property type="evidence" value="ECO:0007669"/>
    <property type="project" value="UniProtKB-EC"/>
</dbReference>
<evidence type="ECO:0000256" key="2">
    <source>
        <dbReference type="ARBA" id="ARBA00010447"/>
    </source>
</evidence>